<keyword evidence="3" id="KW-1185">Reference proteome</keyword>
<gene>
    <name evidence="2" type="ORF">CEXT_227961</name>
</gene>
<evidence type="ECO:0000313" key="3">
    <source>
        <dbReference type="Proteomes" id="UP001054945"/>
    </source>
</evidence>
<comment type="caution">
    <text evidence="2">The sequence shown here is derived from an EMBL/GenBank/DDBJ whole genome shotgun (WGS) entry which is preliminary data.</text>
</comment>
<organism evidence="2 3">
    <name type="scientific">Caerostris extrusa</name>
    <name type="common">Bark spider</name>
    <name type="synonym">Caerostris bankana</name>
    <dbReference type="NCBI Taxonomy" id="172846"/>
    <lineage>
        <taxon>Eukaryota</taxon>
        <taxon>Metazoa</taxon>
        <taxon>Ecdysozoa</taxon>
        <taxon>Arthropoda</taxon>
        <taxon>Chelicerata</taxon>
        <taxon>Arachnida</taxon>
        <taxon>Araneae</taxon>
        <taxon>Araneomorphae</taxon>
        <taxon>Entelegynae</taxon>
        <taxon>Araneoidea</taxon>
        <taxon>Araneidae</taxon>
        <taxon>Caerostris</taxon>
    </lineage>
</organism>
<sequence length="84" mass="9127">MSADSRGEWLIVIARGLQLTFGFEVGGGAEALVVHECLHQEDAHDGGREQQQQEPPRSGHDFQEAANRDIPKSVSDITDSNLGN</sequence>
<dbReference type="EMBL" id="BPLR01003597">
    <property type="protein sequence ID" value="GIX86515.1"/>
    <property type="molecule type" value="Genomic_DNA"/>
</dbReference>
<evidence type="ECO:0000256" key="1">
    <source>
        <dbReference type="SAM" id="MobiDB-lite"/>
    </source>
</evidence>
<feature type="compositionally biased region" description="Polar residues" evidence="1">
    <location>
        <begin position="75"/>
        <end position="84"/>
    </location>
</feature>
<proteinExistence type="predicted"/>
<protein>
    <submittedName>
        <fullName evidence="2">Uncharacterized protein</fullName>
    </submittedName>
</protein>
<evidence type="ECO:0000313" key="2">
    <source>
        <dbReference type="EMBL" id="GIX86515.1"/>
    </source>
</evidence>
<feature type="region of interest" description="Disordered" evidence="1">
    <location>
        <begin position="42"/>
        <end position="84"/>
    </location>
</feature>
<dbReference type="Proteomes" id="UP001054945">
    <property type="component" value="Unassembled WGS sequence"/>
</dbReference>
<feature type="compositionally biased region" description="Basic and acidic residues" evidence="1">
    <location>
        <begin position="57"/>
        <end position="71"/>
    </location>
</feature>
<reference evidence="2 3" key="1">
    <citation type="submission" date="2021-06" db="EMBL/GenBank/DDBJ databases">
        <title>Caerostris extrusa draft genome.</title>
        <authorList>
            <person name="Kono N."/>
            <person name="Arakawa K."/>
        </authorList>
    </citation>
    <scope>NUCLEOTIDE SEQUENCE [LARGE SCALE GENOMIC DNA]</scope>
</reference>
<dbReference type="AlphaFoldDB" id="A0AAV4NNQ3"/>
<accession>A0AAV4NNQ3</accession>
<name>A0AAV4NNQ3_CAEEX</name>